<proteinExistence type="predicted"/>
<keyword evidence="3" id="KW-1185">Reference proteome</keyword>
<accession>D3SX25</accession>
<gene>
    <name evidence="2" type="ordered locus">Nmag_0253</name>
</gene>
<dbReference type="Proteomes" id="UP000001879">
    <property type="component" value="Chromosome"/>
</dbReference>
<sequence length="62" mass="7363">MPTEPKYDLDTVLTPDSDSDTRHRIDQRLQNVDTDEVWYTIVINDSEPRLVPESHYEEWTTV</sequence>
<evidence type="ECO:0000313" key="2">
    <source>
        <dbReference type="EMBL" id="ADD03845.1"/>
    </source>
</evidence>
<protein>
    <submittedName>
        <fullName evidence="2">Uncharacterized protein</fullName>
    </submittedName>
</protein>
<name>D3SX25_NATMM</name>
<dbReference type="PaxDb" id="547559-Nmag_0253"/>
<dbReference type="EMBL" id="CP001932">
    <property type="protein sequence ID" value="ADD03845.1"/>
    <property type="molecule type" value="Genomic_DNA"/>
</dbReference>
<dbReference type="HOGENOM" id="CLU_2893337_0_0_2"/>
<dbReference type="KEGG" id="nmg:Nmag_0253"/>
<reference evidence="2 3" key="2">
    <citation type="journal article" date="2012" name="BMC Genomics">
        <title>A comparative genomics perspective on the genetic content of the alkaliphilic haloarchaeon Natrialba magadii ATCC 43099T.</title>
        <authorList>
            <person name="Siddaramappa S."/>
            <person name="Challacombe J.F."/>
            <person name="Decastro R.E."/>
            <person name="Pfeiffer F."/>
            <person name="Sastre D.E."/>
            <person name="Gimenez M.I."/>
            <person name="Paggi R.A."/>
            <person name="Detter J.C."/>
            <person name="Davenport K.W."/>
            <person name="Goodwin L.A."/>
            <person name="Kyrpides N."/>
            <person name="Tapia R."/>
            <person name="Pitluck S."/>
            <person name="Lucas S."/>
            <person name="Woyke T."/>
            <person name="Maupin-Furlow J.A."/>
        </authorList>
    </citation>
    <scope>NUCLEOTIDE SEQUENCE [LARGE SCALE GENOMIC DNA]</scope>
    <source>
        <strain evidence="3">ATCC 43099 / DSM 3394 / CCM 3739 / CIP 104546 / IAM 13178 / JCM 8861 / NBRC 102185 / NCIMB 2190 / MS3</strain>
    </source>
</reference>
<organism evidence="2 3">
    <name type="scientific">Natrialba magadii (strain ATCC 43099 / DSM 3394 / CCM 3739 / CIP 104546 / IAM 13178 / JCM 8861 / NBRC 102185 / NCIMB 2190 / MS3)</name>
    <name type="common">Natronobacterium magadii</name>
    <dbReference type="NCBI Taxonomy" id="547559"/>
    <lineage>
        <taxon>Archaea</taxon>
        <taxon>Methanobacteriati</taxon>
        <taxon>Methanobacteriota</taxon>
        <taxon>Stenosarchaea group</taxon>
        <taxon>Halobacteria</taxon>
        <taxon>Halobacteriales</taxon>
        <taxon>Natrialbaceae</taxon>
        <taxon>Natrialba</taxon>
    </lineage>
</organism>
<feature type="region of interest" description="Disordered" evidence="1">
    <location>
        <begin position="1"/>
        <end position="21"/>
    </location>
</feature>
<dbReference type="STRING" id="547559.Nmag_0253"/>
<evidence type="ECO:0000313" key="3">
    <source>
        <dbReference type="Proteomes" id="UP000001879"/>
    </source>
</evidence>
<reference evidence="3" key="1">
    <citation type="submission" date="2010-02" db="EMBL/GenBank/DDBJ databases">
        <title>Complete sequence of chromosome of Natrialba magadii ATCC 43099.</title>
        <authorList>
            <consortium name="US DOE Joint Genome Institute"/>
            <person name="Lucas S."/>
            <person name="Copeland A."/>
            <person name="Lapidus A."/>
            <person name="Cheng J.-F."/>
            <person name="Bruce D."/>
            <person name="Goodwin L."/>
            <person name="Pitluck S."/>
            <person name="Davenport K."/>
            <person name="Saunders E."/>
            <person name="Detter J.C."/>
            <person name="Han C."/>
            <person name="Tapia R."/>
            <person name="Land M."/>
            <person name="Hauser L."/>
            <person name="Kyrpides N."/>
            <person name="Mikhailova N."/>
            <person name="De Castro R.E."/>
            <person name="Maupin-Furlow J.A."/>
            <person name="Woyke T."/>
        </authorList>
    </citation>
    <scope>NUCLEOTIDE SEQUENCE [LARGE SCALE GENOMIC DNA]</scope>
    <source>
        <strain evidence="3">ATCC 43099 / DSM 3394 / CCM 3739 / CIP 104546 / IAM 13178 / JCM 8861 / NBRC 102185 / NCIMB 2190 / MS3</strain>
    </source>
</reference>
<evidence type="ECO:0000256" key="1">
    <source>
        <dbReference type="SAM" id="MobiDB-lite"/>
    </source>
</evidence>
<dbReference type="AlphaFoldDB" id="D3SX25"/>